<dbReference type="EMBL" id="AAOW01000014">
    <property type="protein sequence ID" value="EAR60743.1"/>
    <property type="molecule type" value="Genomic_DNA"/>
</dbReference>
<dbReference type="AlphaFoldDB" id="A0A7U8C3F7"/>
<accession>A0A7U8C3F7</accession>
<sequence length="176" mass="19562">MLGTRLILLAMDDFPEANTDTQAEVVAVANHQIPVMWLLAFTQVDIRCFPVGEGDDAIIKGHAGSEYPLLVAKRESLVANLGIVFEQMESSLSEIDRALFKEWSAFVEQQTASVLALDTYELWLTKPEEGALLAELNQVFSLFETIATHSSEALEQMKKTGLWQSENRIALAGYGW</sequence>
<keyword evidence="2" id="KW-1185">Reference proteome</keyword>
<dbReference type="OrthoDB" id="6120561at2"/>
<comment type="caution">
    <text evidence="1">The sequence shown here is derived from an EMBL/GenBank/DDBJ whole genome shotgun (WGS) entry which is preliminary data.</text>
</comment>
<dbReference type="RefSeq" id="WP_007020415.1">
    <property type="nucleotide sequence ID" value="NZ_CH724125.1"/>
</dbReference>
<name>A0A7U8C3F7_NEPCE</name>
<dbReference type="Proteomes" id="UP000002171">
    <property type="component" value="Unassembled WGS sequence"/>
</dbReference>
<proteinExistence type="predicted"/>
<gene>
    <name evidence="1" type="ORF">MED92_13748</name>
</gene>
<reference evidence="1 2" key="1">
    <citation type="submission" date="2006-02" db="EMBL/GenBank/DDBJ databases">
        <authorList>
            <person name="Pinhassi J."/>
            <person name="Pedros-Alio C."/>
            <person name="Ferriera S."/>
            <person name="Johnson J."/>
            <person name="Kravitz S."/>
            <person name="Halpern A."/>
            <person name="Remington K."/>
            <person name="Beeson K."/>
            <person name="Tran B."/>
            <person name="Rogers Y.-H."/>
            <person name="Friedman R."/>
            <person name="Venter J.C."/>
        </authorList>
    </citation>
    <scope>NUCLEOTIDE SEQUENCE [LARGE SCALE GENOMIC DNA]</scope>
    <source>
        <strain evidence="1 2">MED92</strain>
    </source>
</reference>
<organism evidence="1 2">
    <name type="scientific">Neptuniibacter caesariensis</name>
    <dbReference type="NCBI Taxonomy" id="207954"/>
    <lineage>
        <taxon>Bacteria</taxon>
        <taxon>Pseudomonadati</taxon>
        <taxon>Pseudomonadota</taxon>
        <taxon>Gammaproteobacteria</taxon>
        <taxon>Oceanospirillales</taxon>
        <taxon>Oceanospirillaceae</taxon>
        <taxon>Neptuniibacter</taxon>
    </lineage>
</organism>
<evidence type="ECO:0000313" key="1">
    <source>
        <dbReference type="EMBL" id="EAR60743.1"/>
    </source>
</evidence>
<protein>
    <submittedName>
        <fullName evidence="1">Uncharacterized protein</fullName>
    </submittedName>
</protein>
<evidence type="ECO:0000313" key="2">
    <source>
        <dbReference type="Proteomes" id="UP000002171"/>
    </source>
</evidence>